<comment type="caution">
    <text evidence="2">The sequence shown here is derived from an EMBL/GenBank/DDBJ whole genome shotgun (WGS) entry which is preliminary data.</text>
</comment>
<feature type="region of interest" description="Disordered" evidence="1">
    <location>
        <begin position="68"/>
        <end position="96"/>
    </location>
</feature>
<accession>A0A4Y3KCM8</accession>
<gene>
    <name evidence="2" type="ORF">CUD01_26830</name>
</gene>
<proteinExistence type="predicted"/>
<dbReference type="EMBL" id="BJLP01000052">
    <property type="protein sequence ID" value="GEA82239.1"/>
    <property type="molecule type" value="Genomic_DNA"/>
</dbReference>
<name>A0A4Y3KCM8_CELUD</name>
<protein>
    <submittedName>
        <fullName evidence="2">Uncharacterized protein</fullName>
    </submittedName>
</protein>
<sequence>MAQSLCALVIGLLVAEGTDEDSSEDLAKDEVMSMPHTVRWRGRDTDLSAQTLDTRGDSLVDVRDLDRPLGARSGYAAPAEMHPRGSSGSSGGPGGP</sequence>
<reference evidence="2 3" key="1">
    <citation type="submission" date="2019-06" db="EMBL/GenBank/DDBJ databases">
        <title>Whole genome shotgun sequence of Cellulomonas uda NBRC 3747.</title>
        <authorList>
            <person name="Hosoyama A."/>
            <person name="Uohara A."/>
            <person name="Ohji S."/>
            <person name="Ichikawa N."/>
        </authorList>
    </citation>
    <scope>NUCLEOTIDE SEQUENCE [LARGE SCALE GENOMIC DNA]</scope>
    <source>
        <strain evidence="2 3">NBRC 3747</strain>
    </source>
</reference>
<evidence type="ECO:0000313" key="3">
    <source>
        <dbReference type="Proteomes" id="UP000315842"/>
    </source>
</evidence>
<evidence type="ECO:0000256" key="1">
    <source>
        <dbReference type="SAM" id="MobiDB-lite"/>
    </source>
</evidence>
<keyword evidence="3" id="KW-1185">Reference proteome</keyword>
<evidence type="ECO:0000313" key="2">
    <source>
        <dbReference type="EMBL" id="GEA82239.1"/>
    </source>
</evidence>
<dbReference type="AlphaFoldDB" id="A0A4Y3KCM8"/>
<organism evidence="2 3">
    <name type="scientific">Cellulomonas uda</name>
    <dbReference type="NCBI Taxonomy" id="1714"/>
    <lineage>
        <taxon>Bacteria</taxon>
        <taxon>Bacillati</taxon>
        <taxon>Actinomycetota</taxon>
        <taxon>Actinomycetes</taxon>
        <taxon>Micrococcales</taxon>
        <taxon>Cellulomonadaceae</taxon>
        <taxon>Cellulomonas</taxon>
    </lineage>
</organism>
<dbReference type="Proteomes" id="UP000315842">
    <property type="component" value="Unassembled WGS sequence"/>
</dbReference>